<gene>
    <name evidence="1" type="ORF">CN97_10370</name>
</gene>
<organism evidence="1 2">
    <name type="scientific">Haematobacter massiliensis</name>
    <dbReference type="NCBI Taxonomy" id="195105"/>
    <lineage>
        <taxon>Bacteria</taxon>
        <taxon>Pseudomonadati</taxon>
        <taxon>Pseudomonadota</taxon>
        <taxon>Alphaproteobacteria</taxon>
        <taxon>Rhodobacterales</taxon>
        <taxon>Paracoccaceae</taxon>
        <taxon>Haematobacter</taxon>
    </lineage>
</organism>
<name>A0A086YAV2_9RHOB</name>
<dbReference type="PANTHER" id="PTHR34980:SF2">
    <property type="entry name" value="INNER MEMBRANE PROTEIN YHAH-RELATED"/>
    <property type="match status" value="1"/>
</dbReference>
<evidence type="ECO:0000313" key="2">
    <source>
        <dbReference type="Proteomes" id="UP000028826"/>
    </source>
</evidence>
<dbReference type="PANTHER" id="PTHR34980">
    <property type="entry name" value="INNER MEMBRANE PROTEIN-RELATED-RELATED"/>
    <property type="match status" value="1"/>
</dbReference>
<dbReference type="InterPro" id="IPR008523">
    <property type="entry name" value="DUF805"/>
</dbReference>
<dbReference type="STRING" id="195105.CN97_10370"/>
<sequence length="175" mass="18810">MGFAEAVRSCLRQYVGFRGRAPRSEYWWFVLALMIAGIVASLIDAVLFGTTVSTGVTTSTPPAPAEGYGASAWAAAESGPVSSLLGLLVFLPHLSVIIRRLHDTNRSGWYVLAPFAIVVIGLLAITALFTIAPALAGLAWFAMFIAAVFLPLYWLIQRGTAGQNRFGPDPLEVRQ</sequence>
<keyword evidence="2" id="KW-1185">Reference proteome</keyword>
<evidence type="ECO:0000313" key="1">
    <source>
        <dbReference type="EMBL" id="KFI31402.1"/>
    </source>
</evidence>
<dbReference type="AlphaFoldDB" id="A0A086YAV2"/>
<comment type="caution">
    <text evidence="1">The sequence shown here is derived from an EMBL/GenBank/DDBJ whole genome shotgun (WGS) entry which is preliminary data.</text>
</comment>
<protein>
    <submittedName>
        <fullName evidence="1">Uncharacterized protein</fullName>
    </submittedName>
</protein>
<dbReference type="GO" id="GO:0005886">
    <property type="term" value="C:plasma membrane"/>
    <property type="evidence" value="ECO:0007669"/>
    <property type="project" value="TreeGrafter"/>
</dbReference>
<reference evidence="1 2" key="1">
    <citation type="submission" date="2014-03" db="EMBL/GenBank/DDBJ databases">
        <title>Genome of Haematobacter massiliensis CCUG 47968.</title>
        <authorList>
            <person name="Wang D."/>
            <person name="Wang G."/>
        </authorList>
    </citation>
    <scope>NUCLEOTIDE SEQUENCE [LARGE SCALE GENOMIC DNA]</scope>
    <source>
        <strain evidence="1 2">CCUG 47968</strain>
    </source>
</reference>
<proteinExistence type="predicted"/>
<dbReference type="Pfam" id="PF05656">
    <property type="entry name" value="DUF805"/>
    <property type="match status" value="1"/>
</dbReference>
<dbReference type="OrthoDB" id="9812349at2"/>
<dbReference type="eggNOG" id="COG3152">
    <property type="taxonomic scope" value="Bacteria"/>
</dbReference>
<dbReference type="EMBL" id="JGYG01000002">
    <property type="protein sequence ID" value="KFI31402.1"/>
    <property type="molecule type" value="Genomic_DNA"/>
</dbReference>
<accession>A0A086YAV2</accession>
<dbReference type="Proteomes" id="UP000028826">
    <property type="component" value="Unassembled WGS sequence"/>
</dbReference>
<dbReference type="RefSeq" id="WP_035707936.1">
    <property type="nucleotide sequence ID" value="NZ_CP035510.1"/>
</dbReference>